<protein>
    <submittedName>
        <fullName evidence="1">Uncharacterized protein</fullName>
    </submittedName>
</protein>
<evidence type="ECO:0000313" key="1">
    <source>
        <dbReference type="EMBL" id="KAI3741487.1"/>
    </source>
</evidence>
<sequence length="79" mass="9439">MRGNLNLNLNLGIIIKTDFEQLDQNAFFSVSYCNLILLRRVFGSSVSWYYLSLHIGWWTENDHWCFTKENSNCEKSWEK</sequence>
<accession>A0ACB9D4G8</accession>
<reference evidence="2" key="1">
    <citation type="journal article" date="2022" name="Mol. Ecol. Resour.">
        <title>The genomes of chicory, endive, great burdock and yacon provide insights into Asteraceae palaeo-polyploidization history and plant inulin production.</title>
        <authorList>
            <person name="Fan W."/>
            <person name="Wang S."/>
            <person name="Wang H."/>
            <person name="Wang A."/>
            <person name="Jiang F."/>
            <person name="Liu H."/>
            <person name="Zhao H."/>
            <person name="Xu D."/>
            <person name="Zhang Y."/>
        </authorList>
    </citation>
    <scope>NUCLEOTIDE SEQUENCE [LARGE SCALE GENOMIC DNA]</scope>
    <source>
        <strain evidence="2">cv. Yunnan</strain>
    </source>
</reference>
<keyword evidence="2" id="KW-1185">Reference proteome</keyword>
<comment type="caution">
    <text evidence="1">The sequence shown here is derived from an EMBL/GenBank/DDBJ whole genome shotgun (WGS) entry which is preliminary data.</text>
</comment>
<dbReference type="Proteomes" id="UP001056120">
    <property type="component" value="Linkage Group LG20"/>
</dbReference>
<proteinExistence type="predicted"/>
<organism evidence="1 2">
    <name type="scientific">Smallanthus sonchifolius</name>
    <dbReference type="NCBI Taxonomy" id="185202"/>
    <lineage>
        <taxon>Eukaryota</taxon>
        <taxon>Viridiplantae</taxon>
        <taxon>Streptophyta</taxon>
        <taxon>Embryophyta</taxon>
        <taxon>Tracheophyta</taxon>
        <taxon>Spermatophyta</taxon>
        <taxon>Magnoliopsida</taxon>
        <taxon>eudicotyledons</taxon>
        <taxon>Gunneridae</taxon>
        <taxon>Pentapetalae</taxon>
        <taxon>asterids</taxon>
        <taxon>campanulids</taxon>
        <taxon>Asterales</taxon>
        <taxon>Asteraceae</taxon>
        <taxon>Asteroideae</taxon>
        <taxon>Heliantheae alliance</taxon>
        <taxon>Millerieae</taxon>
        <taxon>Smallanthus</taxon>
    </lineage>
</organism>
<gene>
    <name evidence="1" type="ORF">L1987_59161</name>
</gene>
<reference evidence="1 2" key="2">
    <citation type="journal article" date="2022" name="Mol. Ecol. Resour.">
        <title>The genomes of chicory, endive, great burdock and yacon provide insights into Asteraceae paleo-polyploidization history and plant inulin production.</title>
        <authorList>
            <person name="Fan W."/>
            <person name="Wang S."/>
            <person name="Wang H."/>
            <person name="Wang A."/>
            <person name="Jiang F."/>
            <person name="Liu H."/>
            <person name="Zhao H."/>
            <person name="Xu D."/>
            <person name="Zhang Y."/>
        </authorList>
    </citation>
    <scope>NUCLEOTIDE SEQUENCE [LARGE SCALE GENOMIC DNA]</scope>
    <source>
        <strain evidence="2">cv. Yunnan</strain>
        <tissue evidence="1">Leaves</tissue>
    </source>
</reference>
<name>A0ACB9D4G8_9ASTR</name>
<dbReference type="EMBL" id="CM042037">
    <property type="protein sequence ID" value="KAI3741487.1"/>
    <property type="molecule type" value="Genomic_DNA"/>
</dbReference>
<evidence type="ECO:0000313" key="2">
    <source>
        <dbReference type="Proteomes" id="UP001056120"/>
    </source>
</evidence>